<dbReference type="GO" id="GO:0005829">
    <property type="term" value="C:cytosol"/>
    <property type="evidence" value="ECO:0007669"/>
    <property type="project" value="TreeGrafter"/>
</dbReference>
<evidence type="ECO:0000256" key="3">
    <source>
        <dbReference type="ARBA" id="ARBA00023125"/>
    </source>
</evidence>
<comment type="subunit">
    <text evidence="1">Homodimer.</text>
</comment>
<keyword evidence="3" id="KW-0238">DNA-binding</keyword>
<dbReference type="InterPro" id="IPR036894">
    <property type="entry name" value="YbaB-like_sf"/>
</dbReference>
<dbReference type="AlphaFoldDB" id="A0A1J5QGV0"/>
<reference evidence="5" key="1">
    <citation type="submission" date="2016-10" db="EMBL/GenBank/DDBJ databases">
        <title>Sequence of Gallionella enrichment culture.</title>
        <authorList>
            <person name="Poehlein A."/>
            <person name="Muehling M."/>
            <person name="Daniel R."/>
        </authorList>
    </citation>
    <scope>NUCLEOTIDE SEQUENCE</scope>
</reference>
<dbReference type="SUPFAM" id="SSF82607">
    <property type="entry name" value="YbaB-like"/>
    <property type="match status" value="1"/>
</dbReference>
<dbReference type="FunFam" id="3.30.1310.10:FF:000001">
    <property type="entry name" value="Nucleoid-associated protein YbaB"/>
    <property type="match status" value="1"/>
</dbReference>
<protein>
    <submittedName>
        <fullName evidence="5">Nucleoid-associated protein YbaB</fullName>
    </submittedName>
</protein>
<dbReference type="PANTHER" id="PTHR33449">
    <property type="entry name" value="NUCLEOID-ASSOCIATED PROTEIN YBAB"/>
    <property type="match status" value="1"/>
</dbReference>
<dbReference type="GO" id="GO:0003677">
    <property type="term" value="F:DNA binding"/>
    <property type="evidence" value="ECO:0007669"/>
    <property type="project" value="UniProtKB-KW"/>
</dbReference>
<dbReference type="Pfam" id="PF02575">
    <property type="entry name" value="YbaB_DNA_bd"/>
    <property type="match status" value="1"/>
</dbReference>
<dbReference type="NCBIfam" id="TIGR00103">
    <property type="entry name" value="DNA_YbaB_EbfC"/>
    <property type="match status" value="1"/>
</dbReference>
<dbReference type="PANTHER" id="PTHR33449:SF1">
    <property type="entry name" value="NUCLEOID-ASSOCIATED PROTEIN YBAB"/>
    <property type="match status" value="1"/>
</dbReference>
<dbReference type="PIRSF" id="PIRSF004555">
    <property type="entry name" value="UCP004555"/>
    <property type="match status" value="1"/>
</dbReference>
<feature type="coiled-coil region" evidence="4">
    <location>
        <begin position="7"/>
        <end position="34"/>
    </location>
</feature>
<dbReference type="Gene3D" id="3.30.1310.10">
    <property type="entry name" value="Nucleoid-associated protein YbaB-like domain"/>
    <property type="match status" value="1"/>
</dbReference>
<evidence type="ECO:0000256" key="1">
    <source>
        <dbReference type="ARBA" id="ARBA00011738"/>
    </source>
</evidence>
<dbReference type="HAMAP" id="MF_00274">
    <property type="entry name" value="DNA_YbaB_EbfC"/>
    <property type="match status" value="1"/>
</dbReference>
<evidence type="ECO:0000313" key="5">
    <source>
        <dbReference type="EMBL" id="OIQ79199.1"/>
    </source>
</evidence>
<keyword evidence="2" id="KW-0963">Cytoplasm</keyword>
<proteinExistence type="inferred from homology"/>
<accession>A0A1J5QGV0</accession>
<comment type="caution">
    <text evidence="5">The sequence shown here is derived from an EMBL/GenBank/DDBJ whole genome shotgun (WGS) entry which is preliminary data.</text>
</comment>
<dbReference type="InterPro" id="IPR004401">
    <property type="entry name" value="YbaB/EbfC"/>
</dbReference>
<gene>
    <name evidence="5" type="primary">ybaB_3</name>
    <name evidence="5" type="ORF">GALL_390670</name>
</gene>
<evidence type="ECO:0000256" key="2">
    <source>
        <dbReference type="ARBA" id="ARBA00022490"/>
    </source>
</evidence>
<dbReference type="EMBL" id="MLJW01001256">
    <property type="protein sequence ID" value="OIQ79199.1"/>
    <property type="molecule type" value="Genomic_DNA"/>
</dbReference>
<keyword evidence="4" id="KW-0175">Coiled coil</keyword>
<organism evidence="5">
    <name type="scientific">mine drainage metagenome</name>
    <dbReference type="NCBI Taxonomy" id="410659"/>
    <lineage>
        <taxon>unclassified sequences</taxon>
        <taxon>metagenomes</taxon>
        <taxon>ecological metagenomes</taxon>
    </lineage>
</organism>
<evidence type="ECO:0000256" key="4">
    <source>
        <dbReference type="SAM" id="Coils"/>
    </source>
</evidence>
<sequence>MFNKGQLSGLMKQAQQMQDNMKRVQEELGHIEVEGQSGAGLVKVLMTCKYNVRRVTIDPSLVGDDRDMLEDLVTAAFNDAVRKAEATSQEKLAAVTAGMPLPPGMKLPF</sequence>
<name>A0A1J5QGV0_9ZZZZ</name>